<keyword evidence="2" id="KW-0472">Membrane</keyword>
<comment type="caution">
    <text evidence="3">The sequence shown here is derived from an EMBL/GenBank/DDBJ whole genome shotgun (WGS) entry which is preliminary data.</text>
</comment>
<feature type="transmembrane region" description="Helical" evidence="2">
    <location>
        <begin position="20"/>
        <end position="42"/>
    </location>
</feature>
<feature type="region of interest" description="Disordered" evidence="1">
    <location>
        <begin position="50"/>
        <end position="84"/>
    </location>
</feature>
<organism evidence="3 4">
    <name type="scientific">Virgisporangium ochraceum</name>
    <dbReference type="NCBI Taxonomy" id="65505"/>
    <lineage>
        <taxon>Bacteria</taxon>
        <taxon>Bacillati</taxon>
        <taxon>Actinomycetota</taxon>
        <taxon>Actinomycetes</taxon>
        <taxon>Micromonosporales</taxon>
        <taxon>Micromonosporaceae</taxon>
        <taxon>Virgisporangium</taxon>
    </lineage>
</organism>
<proteinExistence type="predicted"/>
<name>A0A8J3ZVW1_9ACTN</name>
<gene>
    <name evidence="3" type="ORF">Voc01_055230</name>
</gene>
<keyword evidence="2" id="KW-0812">Transmembrane</keyword>
<dbReference type="RefSeq" id="WP_239160536.1">
    <property type="nucleotide sequence ID" value="NZ_BOPH01000082.1"/>
</dbReference>
<sequence>MSAVGASREVTVAGSRISAGVAVVSLTIAVVVLVAGAGYALLASLRGERDGTGRADAVPSSAAATSDGADAPTAGAEAAGSREDALAAAPMTPLPPSAVFPRPLATTEVGPPIEVPWPGAGTAPDGHPFVTGFPRTPEGALGQLVAIDEAALNRIDLDRVYEVYAWAARPGAVAKAEWEPAKGVAGLIRRLGGADRVGSARMAFQVVQGQVKGSVGPDFVVACVLGVATVSTERVGQGGVGDCQRMVWSEGRWWIGPGAQPAPAPSAWPGSADAARAGWRVITRAR</sequence>
<dbReference type="Proteomes" id="UP000635606">
    <property type="component" value="Unassembled WGS sequence"/>
</dbReference>
<evidence type="ECO:0000313" key="4">
    <source>
        <dbReference type="Proteomes" id="UP000635606"/>
    </source>
</evidence>
<dbReference type="EMBL" id="BOPH01000082">
    <property type="protein sequence ID" value="GIJ70606.1"/>
    <property type="molecule type" value="Genomic_DNA"/>
</dbReference>
<feature type="compositionally biased region" description="Low complexity" evidence="1">
    <location>
        <begin position="59"/>
        <end position="79"/>
    </location>
</feature>
<keyword evidence="2" id="KW-1133">Transmembrane helix</keyword>
<accession>A0A8J3ZVW1</accession>
<reference evidence="3" key="1">
    <citation type="submission" date="2021-01" db="EMBL/GenBank/DDBJ databases">
        <title>Whole genome shotgun sequence of Virgisporangium ochraceum NBRC 16418.</title>
        <authorList>
            <person name="Komaki H."/>
            <person name="Tamura T."/>
        </authorList>
    </citation>
    <scope>NUCLEOTIDE SEQUENCE</scope>
    <source>
        <strain evidence="3">NBRC 16418</strain>
    </source>
</reference>
<protein>
    <submittedName>
        <fullName evidence="3">Uncharacterized protein</fullName>
    </submittedName>
</protein>
<keyword evidence="4" id="KW-1185">Reference proteome</keyword>
<evidence type="ECO:0000313" key="3">
    <source>
        <dbReference type="EMBL" id="GIJ70606.1"/>
    </source>
</evidence>
<dbReference type="AlphaFoldDB" id="A0A8J3ZVW1"/>
<evidence type="ECO:0000256" key="1">
    <source>
        <dbReference type="SAM" id="MobiDB-lite"/>
    </source>
</evidence>
<evidence type="ECO:0000256" key="2">
    <source>
        <dbReference type="SAM" id="Phobius"/>
    </source>
</evidence>